<comment type="similarity">
    <text evidence="2">Belongs to the SusD family.</text>
</comment>
<comment type="subcellular location">
    <subcellularLocation>
        <location evidence="1">Cell outer membrane</location>
    </subcellularLocation>
</comment>
<dbReference type="GO" id="GO:0009279">
    <property type="term" value="C:cell outer membrane"/>
    <property type="evidence" value="ECO:0007669"/>
    <property type="project" value="UniProtKB-SubCell"/>
</dbReference>
<organism evidence="8 9">
    <name type="scientific">Plebeiibacterium sediminum</name>
    <dbReference type="NCBI Taxonomy" id="2992112"/>
    <lineage>
        <taxon>Bacteria</taxon>
        <taxon>Pseudomonadati</taxon>
        <taxon>Bacteroidota</taxon>
        <taxon>Bacteroidia</taxon>
        <taxon>Marinilabiliales</taxon>
        <taxon>Marinilabiliaceae</taxon>
        <taxon>Plebeiibacterium</taxon>
    </lineage>
</organism>
<accession>A0AAE3M473</accession>
<dbReference type="InterPro" id="IPR011990">
    <property type="entry name" value="TPR-like_helical_dom_sf"/>
</dbReference>
<dbReference type="InterPro" id="IPR033985">
    <property type="entry name" value="SusD-like_N"/>
</dbReference>
<dbReference type="Gene3D" id="1.25.40.390">
    <property type="match status" value="1"/>
</dbReference>
<dbReference type="Pfam" id="PF14322">
    <property type="entry name" value="SusD-like_3"/>
    <property type="match status" value="1"/>
</dbReference>
<reference evidence="8" key="1">
    <citation type="submission" date="2022-10" db="EMBL/GenBank/DDBJ databases">
        <authorList>
            <person name="Yu W.X."/>
        </authorList>
    </citation>
    <scope>NUCLEOTIDE SEQUENCE</scope>
    <source>
        <strain evidence="8">AAT</strain>
    </source>
</reference>
<keyword evidence="9" id="KW-1185">Reference proteome</keyword>
<dbReference type="RefSeq" id="WP_301190379.1">
    <property type="nucleotide sequence ID" value="NZ_JAPDPJ010000019.1"/>
</dbReference>
<evidence type="ECO:0000259" key="6">
    <source>
        <dbReference type="Pfam" id="PF07980"/>
    </source>
</evidence>
<feature type="domain" description="SusD-like N-terminal" evidence="7">
    <location>
        <begin position="105"/>
        <end position="231"/>
    </location>
</feature>
<evidence type="ECO:0000313" key="9">
    <source>
        <dbReference type="Proteomes" id="UP001209229"/>
    </source>
</evidence>
<comment type="caution">
    <text evidence="8">The sequence shown here is derived from an EMBL/GenBank/DDBJ whole genome shotgun (WGS) entry which is preliminary data.</text>
</comment>
<evidence type="ECO:0000256" key="4">
    <source>
        <dbReference type="ARBA" id="ARBA00023136"/>
    </source>
</evidence>
<evidence type="ECO:0000256" key="3">
    <source>
        <dbReference type="ARBA" id="ARBA00022729"/>
    </source>
</evidence>
<dbReference type="AlphaFoldDB" id="A0AAE3M473"/>
<dbReference type="Pfam" id="PF07980">
    <property type="entry name" value="SusD_RagB"/>
    <property type="match status" value="1"/>
</dbReference>
<gene>
    <name evidence="8" type="ORF">OM075_10065</name>
</gene>
<dbReference type="SUPFAM" id="SSF48452">
    <property type="entry name" value="TPR-like"/>
    <property type="match status" value="1"/>
</dbReference>
<keyword evidence="4" id="KW-0472">Membrane</keyword>
<evidence type="ECO:0000256" key="1">
    <source>
        <dbReference type="ARBA" id="ARBA00004442"/>
    </source>
</evidence>
<protein>
    <submittedName>
        <fullName evidence="8">RagB/SusD family nutrient uptake outer membrane protein</fullName>
    </submittedName>
</protein>
<name>A0AAE3M473_9BACT</name>
<keyword evidence="3" id="KW-0732">Signal</keyword>
<evidence type="ECO:0000256" key="2">
    <source>
        <dbReference type="ARBA" id="ARBA00006275"/>
    </source>
</evidence>
<evidence type="ECO:0000259" key="7">
    <source>
        <dbReference type="Pfam" id="PF14322"/>
    </source>
</evidence>
<keyword evidence="5" id="KW-0998">Cell outer membrane</keyword>
<evidence type="ECO:0000256" key="5">
    <source>
        <dbReference type="ARBA" id="ARBA00023237"/>
    </source>
</evidence>
<dbReference type="EMBL" id="JAPDPJ010000019">
    <property type="protein sequence ID" value="MCW3786814.1"/>
    <property type="molecule type" value="Genomic_DNA"/>
</dbReference>
<feature type="domain" description="RagB/SusD" evidence="6">
    <location>
        <begin position="341"/>
        <end position="649"/>
    </location>
</feature>
<dbReference type="InterPro" id="IPR012944">
    <property type="entry name" value="SusD_RagB_dom"/>
</dbReference>
<sequence length="649" mass="74423">MNLKKLLIGIAGVILLLPSCDSYLDQVPDEDILSVPAIFETRDGAERWMKDVYAGVPTLYGGEFQDPGLLGGDEFVGGQYSRTSTYLSMFYIADGQQSAVAPYGDIWRFNGIYNNIRFCNTFLENLNDVYNLRPGELKVWTAEAKAVKAFYYFEMVKRYGPIALIPNNIDVWEPLEKMKIKRSHVDTCFNEIVSLLDEAIPDLLVMAEKDPERFEYFSKEGAIALKAKVLLFQASPLFNGNSFYRDFRNSEGELLFDPEYKEEKWRIAAEAADEAVRICEENGYQLISGSADRLSPLLNTMRDIELSIWAPNYQSTEALVMIPSGNRLFQHTLPSVGTNTGNRFYDASVYGDVGTSVQMVERFYTKNGLPLSEDNTWDYERRYTMGRERNNFYNNVVNLDNDVLVLHLNREPRFYANIAGQGTYWQRGAGTYYNLLMETYRGEAVGIKQNQIESNAPQNLTGYWVKKGSRTEVPINGYSSQLNSSIGYSRPKVALRLAELYLIQAEAWNEYEGPNGAHKDEIFSALDKIRERAGIPSVEDAWTQYAKNPDKITTKEGMREIIRQERTIELSFEGQRFWDLRRWKTAHLNLNSKPTGWNVLGRDAREYFNNFEGPKVVWDKAEFLSPRDYLFPIKSEEVMISGNVQNPEW</sequence>
<dbReference type="Proteomes" id="UP001209229">
    <property type="component" value="Unassembled WGS sequence"/>
</dbReference>
<proteinExistence type="inferred from homology"/>
<evidence type="ECO:0000313" key="8">
    <source>
        <dbReference type="EMBL" id="MCW3786814.1"/>
    </source>
</evidence>